<protein>
    <submittedName>
        <fullName evidence="1">Uncharacterized protein</fullName>
    </submittedName>
</protein>
<comment type="caution">
    <text evidence="1">The sequence shown here is derived from an EMBL/GenBank/DDBJ whole genome shotgun (WGS) entry which is preliminary data.</text>
</comment>
<evidence type="ECO:0000313" key="1">
    <source>
        <dbReference type="EMBL" id="MPC80961.1"/>
    </source>
</evidence>
<dbReference type="EMBL" id="VSRR010055539">
    <property type="protein sequence ID" value="MPC80961.1"/>
    <property type="molecule type" value="Genomic_DNA"/>
</dbReference>
<dbReference type="AlphaFoldDB" id="A0A5B7I6E6"/>
<accession>A0A5B7I6E6</accession>
<sequence length="93" mass="10175">MQTHYSPPQCKSCQGEATGKHSTLALSLSLSPLQVSASMTTLQVRSGVSRRSCHLSPYHPRSSCPPTSPPPHLHVLLSQLYVRLYLHGSSRSH</sequence>
<reference evidence="1 2" key="1">
    <citation type="submission" date="2019-05" db="EMBL/GenBank/DDBJ databases">
        <title>Another draft genome of Portunus trituberculatus and its Hox gene families provides insights of decapod evolution.</title>
        <authorList>
            <person name="Jeong J.-H."/>
            <person name="Song I."/>
            <person name="Kim S."/>
            <person name="Choi T."/>
            <person name="Kim D."/>
            <person name="Ryu S."/>
            <person name="Kim W."/>
        </authorList>
    </citation>
    <scope>NUCLEOTIDE SEQUENCE [LARGE SCALE GENOMIC DNA]</scope>
    <source>
        <tissue evidence="1">Muscle</tissue>
    </source>
</reference>
<gene>
    <name evidence="1" type="ORF">E2C01_075560</name>
</gene>
<evidence type="ECO:0000313" key="2">
    <source>
        <dbReference type="Proteomes" id="UP000324222"/>
    </source>
</evidence>
<dbReference type="Proteomes" id="UP000324222">
    <property type="component" value="Unassembled WGS sequence"/>
</dbReference>
<proteinExistence type="predicted"/>
<name>A0A5B7I6E6_PORTR</name>
<organism evidence="1 2">
    <name type="scientific">Portunus trituberculatus</name>
    <name type="common">Swimming crab</name>
    <name type="synonym">Neptunus trituberculatus</name>
    <dbReference type="NCBI Taxonomy" id="210409"/>
    <lineage>
        <taxon>Eukaryota</taxon>
        <taxon>Metazoa</taxon>
        <taxon>Ecdysozoa</taxon>
        <taxon>Arthropoda</taxon>
        <taxon>Crustacea</taxon>
        <taxon>Multicrustacea</taxon>
        <taxon>Malacostraca</taxon>
        <taxon>Eumalacostraca</taxon>
        <taxon>Eucarida</taxon>
        <taxon>Decapoda</taxon>
        <taxon>Pleocyemata</taxon>
        <taxon>Brachyura</taxon>
        <taxon>Eubrachyura</taxon>
        <taxon>Portunoidea</taxon>
        <taxon>Portunidae</taxon>
        <taxon>Portuninae</taxon>
        <taxon>Portunus</taxon>
    </lineage>
</organism>
<keyword evidence="2" id="KW-1185">Reference proteome</keyword>